<dbReference type="Pfam" id="PF00005">
    <property type="entry name" value="ABC_tran"/>
    <property type="match status" value="1"/>
</dbReference>
<dbReference type="InterPro" id="IPR027417">
    <property type="entry name" value="P-loop_NTPase"/>
</dbReference>
<dbReference type="PANTHER" id="PTHR43869">
    <property type="entry name" value="GLYCINE BETAINE/PROLINE BETAINE TRANSPORT SYSTEM ATP-BINDING PROTEIN PROV"/>
    <property type="match status" value="1"/>
</dbReference>
<dbReference type="InterPro" id="IPR051921">
    <property type="entry name" value="ABC_osmolyte_uptake_ATP-bind"/>
</dbReference>
<dbReference type="InterPro" id="IPR046342">
    <property type="entry name" value="CBS_dom_sf"/>
</dbReference>
<comment type="subunit">
    <text evidence="7">The complex is probably composed of two ATP-binding proteins, two transmembrane proteins and a solute-binding protein.</text>
</comment>
<evidence type="ECO:0000256" key="6">
    <source>
        <dbReference type="ARBA" id="ARBA00022840"/>
    </source>
</evidence>
<comment type="similarity">
    <text evidence="1 7">Belongs to the ABC transporter superfamily.</text>
</comment>
<protein>
    <recommendedName>
        <fullName evidence="7">Quaternary amine transport ATP-binding protein</fullName>
        <ecNumber evidence="7">7.6.2.9</ecNumber>
    </recommendedName>
</protein>
<dbReference type="GO" id="GO:0005524">
    <property type="term" value="F:ATP binding"/>
    <property type="evidence" value="ECO:0007669"/>
    <property type="project" value="UniProtKB-UniRule"/>
</dbReference>
<dbReference type="NCBIfam" id="TIGR01186">
    <property type="entry name" value="proV"/>
    <property type="match status" value="1"/>
</dbReference>
<dbReference type="Proteomes" id="UP000010105">
    <property type="component" value="Chromosome 1"/>
</dbReference>
<keyword evidence="5 7" id="KW-0547">Nucleotide-binding</keyword>
<evidence type="ECO:0000259" key="9">
    <source>
        <dbReference type="PROSITE" id="PS50893"/>
    </source>
</evidence>
<dbReference type="GO" id="GO:0006865">
    <property type="term" value="P:amino acid transport"/>
    <property type="evidence" value="ECO:0007669"/>
    <property type="project" value="UniProtKB-UniRule"/>
</dbReference>
<dbReference type="AlphaFoldDB" id="K0DIZ7"/>
<evidence type="ECO:0000313" key="10">
    <source>
        <dbReference type="EMBL" id="AFT84740.1"/>
    </source>
</evidence>
<dbReference type="GO" id="GO:0016887">
    <property type="term" value="F:ATP hydrolysis activity"/>
    <property type="evidence" value="ECO:0007669"/>
    <property type="project" value="UniProtKB-UniRule"/>
</dbReference>
<name>K0DIZ7_9BURK</name>
<comment type="subcellular location">
    <subcellularLocation>
        <location evidence="7">Cell inner membrane</location>
        <topology evidence="7">Peripheral membrane protein</topology>
    </subcellularLocation>
</comment>
<evidence type="ECO:0000256" key="3">
    <source>
        <dbReference type="ARBA" id="ARBA00022475"/>
    </source>
</evidence>
<dbReference type="Gene3D" id="3.40.50.300">
    <property type="entry name" value="P-loop containing nucleotide triphosphate hydrolases"/>
    <property type="match status" value="1"/>
</dbReference>
<dbReference type="SMART" id="SM00382">
    <property type="entry name" value="AAA"/>
    <property type="match status" value="1"/>
</dbReference>
<comment type="catalytic activity">
    <reaction evidence="7">
        <text>a quaternary ammonium(out) + ATP + H2O = a quaternary ammonium(in) + ADP + phosphate + H(+)</text>
        <dbReference type="Rhea" id="RHEA:11036"/>
        <dbReference type="ChEBI" id="CHEBI:15377"/>
        <dbReference type="ChEBI" id="CHEBI:15378"/>
        <dbReference type="ChEBI" id="CHEBI:30616"/>
        <dbReference type="ChEBI" id="CHEBI:35267"/>
        <dbReference type="ChEBI" id="CHEBI:43474"/>
        <dbReference type="ChEBI" id="CHEBI:456216"/>
    </reaction>
</comment>
<dbReference type="GO" id="GO:0015418">
    <property type="term" value="F:ABC-type quaternary ammonium compound transporting activity"/>
    <property type="evidence" value="ECO:0007669"/>
    <property type="project" value="UniProtKB-EC"/>
</dbReference>
<dbReference type="EC" id="7.6.2.9" evidence="7"/>
<keyword evidence="4 7" id="KW-0997">Cell inner membrane</keyword>
<dbReference type="GO" id="GO:0006970">
    <property type="term" value="P:response to osmotic stress"/>
    <property type="evidence" value="ECO:0007669"/>
    <property type="project" value="UniProtKB-ARBA"/>
</dbReference>
<evidence type="ECO:0000256" key="8">
    <source>
        <dbReference type="SAM" id="MobiDB-lite"/>
    </source>
</evidence>
<evidence type="ECO:0000256" key="7">
    <source>
        <dbReference type="RuleBase" id="RU369116"/>
    </source>
</evidence>
<dbReference type="PANTHER" id="PTHR43869:SF1">
    <property type="entry name" value="GLYCINE BETAINE_PROLINE BETAINE TRANSPORT SYSTEM ATP-BINDING PROTEIN PROV"/>
    <property type="match status" value="1"/>
</dbReference>
<feature type="region of interest" description="Disordered" evidence="8">
    <location>
        <begin position="345"/>
        <end position="364"/>
    </location>
</feature>
<dbReference type="InterPro" id="IPR003439">
    <property type="entry name" value="ABC_transporter-like_ATP-bd"/>
</dbReference>
<dbReference type="KEGG" id="bpx:BUPH_04505"/>
<dbReference type="PROSITE" id="PS50893">
    <property type="entry name" value="ABC_TRANSPORTER_2"/>
    <property type="match status" value="1"/>
</dbReference>
<reference evidence="10 11" key="1">
    <citation type="journal article" date="2012" name="J. Bacteriol.">
        <title>Complete Genome Sequence of Burkholderia phenoliruptrix BR3459a (CLA1), a Heat-Tolerant, Nitrogen-Fixing Symbiont of Mimosa flocculosa.</title>
        <authorList>
            <person name="de Oliveira Cunha C."/>
            <person name="Goda Zuleta L.F."/>
            <person name="Paula de Almeida L.G."/>
            <person name="Prioli Ciapina L."/>
            <person name="Lustrino Borges W."/>
            <person name="Pitard R.M."/>
            <person name="Baldani J.I."/>
            <person name="Straliotto R."/>
            <person name="de Faria S.M."/>
            <person name="Hungria M."/>
            <person name="Sousa Cavada B."/>
            <person name="Mercante F.M."/>
            <person name="Ribeiro de Vasconcelos A.T."/>
        </authorList>
    </citation>
    <scope>NUCLEOTIDE SEQUENCE [LARGE SCALE GENOMIC DNA]</scope>
    <source>
        <strain evidence="10 11">BR3459a</strain>
    </source>
</reference>
<dbReference type="EMBL" id="CP003863">
    <property type="protein sequence ID" value="AFT84740.1"/>
    <property type="molecule type" value="Genomic_DNA"/>
</dbReference>
<dbReference type="STRING" id="1229205.BUPH_04505"/>
<gene>
    <name evidence="10" type="ORF">BUPH_04505</name>
</gene>
<dbReference type="GO" id="GO:0005886">
    <property type="term" value="C:plasma membrane"/>
    <property type="evidence" value="ECO:0007669"/>
    <property type="project" value="UniProtKB-SubCell"/>
</dbReference>
<dbReference type="InterPro" id="IPR005892">
    <property type="entry name" value="Gly-betaine_transp_ATP-bd"/>
</dbReference>
<keyword evidence="6 7" id="KW-0067">ATP-binding</keyword>
<evidence type="ECO:0000256" key="1">
    <source>
        <dbReference type="ARBA" id="ARBA00005417"/>
    </source>
</evidence>
<evidence type="ECO:0000313" key="11">
    <source>
        <dbReference type="Proteomes" id="UP000010105"/>
    </source>
</evidence>
<dbReference type="SUPFAM" id="SSF52540">
    <property type="entry name" value="P-loop containing nucleoside triphosphate hydrolases"/>
    <property type="match status" value="1"/>
</dbReference>
<dbReference type="InterPro" id="IPR003593">
    <property type="entry name" value="AAA+_ATPase"/>
</dbReference>
<keyword evidence="2 7" id="KW-0813">Transport</keyword>
<accession>K0DIZ7</accession>
<organism evidence="10 11">
    <name type="scientific">Paraburkholderia phenoliruptrix BR3459a</name>
    <dbReference type="NCBI Taxonomy" id="1229205"/>
    <lineage>
        <taxon>Bacteria</taxon>
        <taxon>Pseudomonadati</taxon>
        <taxon>Pseudomonadota</taxon>
        <taxon>Betaproteobacteria</taxon>
        <taxon>Burkholderiales</taxon>
        <taxon>Burkholderiaceae</taxon>
        <taxon>Paraburkholderia</taxon>
    </lineage>
</organism>
<dbReference type="HOGENOM" id="CLU_000604_2_2_4"/>
<dbReference type="FunFam" id="3.40.50.300:FF:000201">
    <property type="entry name" value="Glycine betaine/L-proline ABC transporter ATP-binding protein"/>
    <property type="match status" value="1"/>
</dbReference>
<keyword evidence="4 7" id="KW-0472">Membrane</keyword>
<proteinExistence type="inferred from homology"/>
<dbReference type="GO" id="GO:0031460">
    <property type="term" value="P:glycine betaine transport"/>
    <property type="evidence" value="ECO:0007669"/>
    <property type="project" value="InterPro"/>
</dbReference>
<dbReference type="eggNOG" id="COG4175">
    <property type="taxonomic scope" value="Bacteria"/>
</dbReference>
<evidence type="ECO:0000256" key="5">
    <source>
        <dbReference type="ARBA" id="ARBA00022741"/>
    </source>
</evidence>
<keyword evidence="3" id="KW-1003">Cell membrane</keyword>
<feature type="domain" description="ABC transporter" evidence="9">
    <location>
        <begin position="27"/>
        <end position="263"/>
    </location>
</feature>
<dbReference type="SUPFAM" id="SSF54631">
    <property type="entry name" value="CBS-domain pair"/>
    <property type="match status" value="1"/>
</dbReference>
<dbReference type="PROSITE" id="PS00211">
    <property type="entry name" value="ABC_TRANSPORTER_1"/>
    <property type="match status" value="1"/>
</dbReference>
<evidence type="ECO:0000256" key="4">
    <source>
        <dbReference type="ARBA" id="ARBA00022519"/>
    </source>
</evidence>
<dbReference type="InterPro" id="IPR017871">
    <property type="entry name" value="ABC_transporter-like_CS"/>
</dbReference>
<sequence length="364" mass="39603">MKISVKNCFKVFGPNPGAMMPLIRNGVSKSELLEKHGHVIGLHDINVDMRAGEITVIMGLSGSGKSTLIRHLNGLIVPTAGQILMDGRDITELSGRALLEFRRSRVSMVFQNFALMPHLTVLENVGLAKKVCGKSKQSTRADARRWIDRLGLSGFEGRYPHQLSGGMQQRVGIARALTSDAGVLLMDEAFSALDPLTRADMQDLLIELQRELFKTIVFITHDLEEALKIADHIVILKDGKIVQQGAPQSIILNPCDEYIERFVNDINRARVLRVRSVMQPAPSIVTEATDVIDANETLESAMVKSEGDPDRTFTVTDAGAIVGTLAMRDLIRAIVPRSVRGAPQRGAEAASGAQPVNAVQTTAA</sequence>
<evidence type="ECO:0000256" key="2">
    <source>
        <dbReference type="ARBA" id="ARBA00022448"/>
    </source>
</evidence>
<dbReference type="PATRIC" id="fig|1229205.11.peg.660"/>